<accession>A0A8H7AC75</accession>
<sequence length="141" mass="15149">MDDGESPGAKGLNPARSQIGCRLARSSIALGVVGTSGKFEDFHYAGVARLLAGLKIWQRRPSGVRIGQTNSLGDFLQVFSNAGVVRRSLENGARELTDNEVLRCSGMEEGRLHAVLDDNVCWEKGEGLDGNESRGINSFEA</sequence>
<dbReference type="EMBL" id="JAACFV010000137">
    <property type="protein sequence ID" value="KAF7504451.1"/>
    <property type="molecule type" value="Genomic_DNA"/>
</dbReference>
<organism evidence="1 2">
    <name type="scientific">Endocarpon pusillum</name>
    <dbReference type="NCBI Taxonomy" id="364733"/>
    <lineage>
        <taxon>Eukaryota</taxon>
        <taxon>Fungi</taxon>
        <taxon>Dikarya</taxon>
        <taxon>Ascomycota</taxon>
        <taxon>Pezizomycotina</taxon>
        <taxon>Eurotiomycetes</taxon>
        <taxon>Chaetothyriomycetidae</taxon>
        <taxon>Verrucariales</taxon>
        <taxon>Verrucariaceae</taxon>
        <taxon>Endocarpon</taxon>
    </lineage>
</organism>
<keyword evidence="2" id="KW-1185">Reference proteome</keyword>
<evidence type="ECO:0000313" key="1">
    <source>
        <dbReference type="EMBL" id="KAF7504451.1"/>
    </source>
</evidence>
<protein>
    <submittedName>
        <fullName evidence="1">Uncharacterized protein</fullName>
    </submittedName>
</protein>
<reference evidence="1" key="1">
    <citation type="submission" date="2020-02" db="EMBL/GenBank/DDBJ databases">
        <authorList>
            <person name="Palmer J.M."/>
        </authorList>
    </citation>
    <scope>NUCLEOTIDE SEQUENCE</scope>
    <source>
        <strain evidence="1">EPUS1.4</strain>
        <tissue evidence="1">Thallus</tissue>
    </source>
</reference>
<gene>
    <name evidence="1" type="ORF">GJ744_002188</name>
</gene>
<comment type="caution">
    <text evidence="1">The sequence shown here is derived from an EMBL/GenBank/DDBJ whole genome shotgun (WGS) entry which is preliminary data.</text>
</comment>
<proteinExistence type="predicted"/>
<dbReference type="Proteomes" id="UP000606974">
    <property type="component" value="Unassembled WGS sequence"/>
</dbReference>
<dbReference type="AlphaFoldDB" id="A0A8H7AC75"/>
<name>A0A8H7AC75_9EURO</name>
<evidence type="ECO:0000313" key="2">
    <source>
        <dbReference type="Proteomes" id="UP000606974"/>
    </source>
</evidence>